<reference evidence="1 2" key="1">
    <citation type="submission" date="2019-07" db="EMBL/GenBank/DDBJ databases">
        <title>Serratia strains were isolated from fresh produce.</title>
        <authorList>
            <person name="Cho G.-S."/>
            <person name="Stein M."/>
            <person name="Lee W."/>
            <person name="Suh S.H."/>
            <person name="Franz C.M.A.P."/>
        </authorList>
    </citation>
    <scope>NUCLEOTIDE SEQUENCE [LARGE SCALE GENOMIC DNA]</scope>
    <source>
        <strain evidence="1 2">S16</strain>
    </source>
</reference>
<evidence type="ECO:0000313" key="2">
    <source>
        <dbReference type="Proteomes" id="UP000321126"/>
    </source>
</evidence>
<accession>A0A5C7C0S0</accession>
<dbReference type="Proteomes" id="UP000321126">
    <property type="component" value="Unassembled WGS sequence"/>
</dbReference>
<evidence type="ECO:0000313" key="1">
    <source>
        <dbReference type="EMBL" id="TXE27128.1"/>
    </source>
</evidence>
<organism evidence="1 2">
    <name type="scientific">Serratia marcescens</name>
    <dbReference type="NCBI Taxonomy" id="615"/>
    <lineage>
        <taxon>Bacteria</taxon>
        <taxon>Pseudomonadati</taxon>
        <taxon>Pseudomonadota</taxon>
        <taxon>Gammaproteobacteria</taxon>
        <taxon>Enterobacterales</taxon>
        <taxon>Yersiniaceae</taxon>
        <taxon>Serratia</taxon>
    </lineage>
</organism>
<dbReference type="EMBL" id="VOUQ01000019">
    <property type="protein sequence ID" value="TXE27128.1"/>
    <property type="molecule type" value="Genomic_DNA"/>
</dbReference>
<sequence length="77" mass="8277">MKQLLKGISVEQFNARFPVGALFRYYPIQGQSECCQVVTRSEAWALGHGAVVVLVNDRTGGVSVEHLEPVAAYGGAV</sequence>
<gene>
    <name evidence="1" type="ORF">FOT62_22680</name>
</gene>
<name>A0A5C7C0S0_SERMA</name>
<dbReference type="RefSeq" id="WP_048797312.1">
    <property type="nucleotide sequence ID" value="NZ_JVEJ01000440.1"/>
</dbReference>
<proteinExistence type="predicted"/>
<comment type="caution">
    <text evidence="1">The sequence shown here is derived from an EMBL/GenBank/DDBJ whole genome shotgun (WGS) entry which is preliminary data.</text>
</comment>
<dbReference type="AlphaFoldDB" id="A0A5C7C0S0"/>
<protein>
    <submittedName>
        <fullName evidence="1">Uncharacterized protein</fullName>
    </submittedName>
</protein>